<evidence type="ECO:0000313" key="3">
    <source>
        <dbReference type="EMBL" id="TWE09227.1"/>
    </source>
</evidence>
<feature type="transmembrane region" description="Helical" evidence="2">
    <location>
        <begin position="35"/>
        <end position="56"/>
    </location>
</feature>
<keyword evidence="2" id="KW-1133">Transmembrane helix</keyword>
<sequence>MVDSLVLVVLIDGLIHALASGLAGYAVAVRSGRRVWPAVVLCILLPWLGVAILAASSGARLRAARSPRNRARNIASISLLVGGLLIFASLLDAWATVSGHERTYAESFSAGPGDTGFGIMVVGIVGLVLIAMAAASWFHGGLRFGIPAAWVTAALATVMIDLAVISALLDGFVGRLRNLSADQASAQLSVGGGTWLALLGAVLGLAGALAMVLSTMSSVSAPLGAAVQAASGSGFGQPSRSDNNSAVADAWSATSTDQWGGTRAQTTGGADPWAGGSSGSGETPGSTADRWG</sequence>
<feature type="transmembrane region" description="Helical" evidence="2">
    <location>
        <begin position="150"/>
        <end position="173"/>
    </location>
</feature>
<protein>
    <submittedName>
        <fullName evidence="3">Uncharacterized protein</fullName>
    </submittedName>
</protein>
<accession>A0A561E0V2</accession>
<feature type="transmembrane region" description="Helical" evidence="2">
    <location>
        <begin position="117"/>
        <end position="138"/>
    </location>
</feature>
<feature type="transmembrane region" description="Helical" evidence="2">
    <location>
        <begin position="77"/>
        <end position="97"/>
    </location>
</feature>
<keyword evidence="2" id="KW-0472">Membrane</keyword>
<comment type="caution">
    <text evidence="3">The sequence shown here is derived from an EMBL/GenBank/DDBJ whole genome shotgun (WGS) entry which is preliminary data.</text>
</comment>
<evidence type="ECO:0000313" key="4">
    <source>
        <dbReference type="Proteomes" id="UP000318297"/>
    </source>
</evidence>
<feature type="compositionally biased region" description="Polar residues" evidence="1">
    <location>
        <begin position="236"/>
        <end position="268"/>
    </location>
</feature>
<dbReference type="EMBL" id="VIVQ01000003">
    <property type="protein sequence ID" value="TWE09227.1"/>
    <property type="molecule type" value="Genomic_DNA"/>
</dbReference>
<dbReference type="RefSeq" id="WP_145229724.1">
    <property type="nucleotide sequence ID" value="NZ_VIVQ01000003.1"/>
</dbReference>
<evidence type="ECO:0000256" key="1">
    <source>
        <dbReference type="SAM" id="MobiDB-lite"/>
    </source>
</evidence>
<feature type="region of interest" description="Disordered" evidence="1">
    <location>
        <begin position="232"/>
        <end position="292"/>
    </location>
</feature>
<keyword evidence="2" id="KW-0812">Transmembrane</keyword>
<proteinExistence type="predicted"/>
<name>A0A561E0V2_9MICO</name>
<gene>
    <name evidence="3" type="ORF">BKA23_2927</name>
</gene>
<organism evidence="3 4">
    <name type="scientific">Rudaeicoccus suwonensis</name>
    <dbReference type="NCBI Taxonomy" id="657409"/>
    <lineage>
        <taxon>Bacteria</taxon>
        <taxon>Bacillati</taxon>
        <taxon>Actinomycetota</taxon>
        <taxon>Actinomycetes</taxon>
        <taxon>Micrococcales</taxon>
        <taxon>Dermacoccaceae</taxon>
        <taxon>Rudaeicoccus</taxon>
    </lineage>
</organism>
<dbReference type="AlphaFoldDB" id="A0A561E0V2"/>
<evidence type="ECO:0000256" key="2">
    <source>
        <dbReference type="SAM" id="Phobius"/>
    </source>
</evidence>
<keyword evidence="4" id="KW-1185">Reference proteome</keyword>
<reference evidence="3 4" key="1">
    <citation type="submission" date="2019-06" db="EMBL/GenBank/DDBJ databases">
        <title>Sequencing the genomes of 1000 actinobacteria strains.</title>
        <authorList>
            <person name="Klenk H.-P."/>
        </authorList>
    </citation>
    <scope>NUCLEOTIDE SEQUENCE [LARGE SCALE GENOMIC DNA]</scope>
    <source>
        <strain evidence="3 4">DSM 19560</strain>
    </source>
</reference>
<feature type="transmembrane region" description="Helical" evidence="2">
    <location>
        <begin position="193"/>
        <end position="213"/>
    </location>
</feature>
<dbReference type="OrthoDB" id="2095150at201174"/>
<dbReference type="Proteomes" id="UP000318297">
    <property type="component" value="Unassembled WGS sequence"/>
</dbReference>